<evidence type="ECO:0000256" key="3">
    <source>
        <dbReference type="ARBA" id="ARBA00022989"/>
    </source>
</evidence>
<evidence type="ECO:0000256" key="6">
    <source>
        <dbReference type="ARBA" id="ARBA00025799"/>
    </source>
</evidence>
<comment type="subcellular location">
    <subcellularLocation>
        <location evidence="1">Golgi apparatus membrane</location>
        <topology evidence="1">Multi-pass membrane protein</topology>
    </subcellularLocation>
</comment>
<keyword evidence="9" id="KW-1185">Reference proteome</keyword>
<evidence type="ECO:0000256" key="1">
    <source>
        <dbReference type="ARBA" id="ARBA00004653"/>
    </source>
</evidence>
<dbReference type="Pfam" id="PF04178">
    <property type="entry name" value="Got1"/>
    <property type="match status" value="1"/>
</dbReference>
<organism evidence="8 9">
    <name type="scientific">Metschnikowia bicuspidata</name>
    <dbReference type="NCBI Taxonomy" id="27322"/>
    <lineage>
        <taxon>Eukaryota</taxon>
        <taxon>Fungi</taxon>
        <taxon>Dikarya</taxon>
        <taxon>Ascomycota</taxon>
        <taxon>Saccharomycotina</taxon>
        <taxon>Pichiomycetes</taxon>
        <taxon>Metschnikowiaceae</taxon>
        <taxon>Metschnikowia</taxon>
    </lineage>
</organism>
<dbReference type="InterPro" id="IPR007305">
    <property type="entry name" value="Vesicle_transpt_Got1/SFT2"/>
</dbReference>
<evidence type="ECO:0000313" key="9">
    <source>
        <dbReference type="Proteomes" id="UP000268321"/>
    </source>
</evidence>
<comment type="similarity">
    <text evidence="6">Belongs to the GOT1 family.</text>
</comment>
<dbReference type="GO" id="GO:0000139">
    <property type="term" value="C:Golgi membrane"/>
    <property type="evidence" value="ECO:0007669"/>
    <property type="project" value="UniProtKB-SubCell"/>
</dbReference>
<evidence type="ECO:0000256" key="7">
    <source>
        <dbReference type="SAM" id="Phobius"/>
    </source>
</evidence>
<keyword evidence="2 7" id="KW-0812">Transmembrane</keyword>
<evidence type="ECO:0000256" key="5">
    <source>
        <dbReference type="ARBA" id="ARBA00023136"/>
    </source>
</evidence>
<feature type="transmembrane region" description="Helical" evidence="7">
    <location>
        <begin position="74"/>
        <end position="94"/>
    </location>
</feature>
<evidence type="ECO:0000256" key="4">
    <source>
        <dbReference type="ARBA" id="ARBA00023034"/>
    </source>
</evidence>
<keyword evidence="3 7" id="KW-1133">Transmembrane helix</keyword>
<reference evidence="9" key="1">
    <citation type="journal article" date="2018" name="Nat. Microbiol.">
        <title>Leveraging single-cell genomics to expand the fungal tree of life.</title>
        <authorList>
            <person name="Ahrendt S.R."/>
            <person name="Quandt C.A."/>
            <person name="Ciobanu D."/>
            <person name="Clum A."/>
            <person name="Salamov A."/>
            <person name="Andreopoulos B."/>
            <person name="Cheng J.F."/>
            <person name="Woyke T."/>
            <person name="Pelin A."/>
            <person name="Henrissat B."/>
            <person name="Reynolds N.K."/>
            <person name="Benny G.L."/>
            <person name="Smith M.E."/>
            <person name="James T.Y."/>
            <person name="Grigoriev I.V."/>
        </authorList>
    </citation>
    <scope>NUCLEOTIDE SEQUENCE [LARGE SCALE GENOMIC DNA]</scope>
    <source>
        <strain evidence="9">Baker2002</strain>
    </source>
</reference>
<protein>
    <submittedName>
        <fullName evidence="8">Golgi transport</fullName>
    </submittedName>
</protein>
<dbReference type="Proteomes" id="UP000268321">
    <property type="component" value="Unassembled WGS sequence"/>
</dbReference>
<feature type="transmembrane region" description="Helical" evidence="7">
    <location>
        <begin position="100"/>
        <end position="124"/>
    </location>
</feature>
<evidence type="ECO:0000313" key="8">
    <source>
        <dbReference type="EMBL" id="RKP31644.1"/>
    </source>
</evidence>
<dbReference type="GO" id="GO:0005829">
    <property type="term" value="C:cytosol"/>
    <property type="evidence" value="ECO:0007669"/>
    <property type="project" value="GOC"/>
</dbReference>
<accession>A0A4P9ZF54</accession>
<keyword evidence="4" id="KW-0333">Golgi apparatus</keyword>
<name>A0A4P9ZF54_9ASCO</name>
<dbReference type="PANTHER" id="PTHR21493:SF9">
    <property type="entry name" value="GOLGI TRANSPORT PROTEIN 1-RELATED"/>
    <property type="match status" value="1"/>
</dbReference>
<keyword evidence="5 7" id="KW-0472">Membrane</keyword>
<dbReference type="InterPro" id="IPR045176">
    <property type="entry name" value="Got1"/>
</dbReference>
<dbReference type="GO" id="GO:0000137">
    <property type="term" value="C:Golgi cis cisterna"/>
    <property type="evidence" value="ECO:0007669"/>
    <property type="project" value="TreeGrafter"/>
</dbReference>
<dbReference type="GO" id="GO:0005783">
    <property type="term" value="C:endoplasmic reticulum"/>
    <property type="evidence" value="ECO:0007669"/>
    <property type="project" value="TreeGrafter"/>
</dbReference>
<dbReference type="AlphaFoldDB" id="A0A4P9ZF54"/>
<sequence>MLFDSTLWLTNRQKYGVGSTAAGVVLFMLGVVAFFDTALLAMGNLLFVIGVVLIIGPGRAITFFARPTKIKATVFFFGGIVLILMKMSFIGFAIESVGILYLFGDFFGTLVLFLRSLPVIGSILRHPMVEPYVNRIAGYDTLPV</sequence>
<feature type="transmembrane region" description="Helical" evidence="7">
    <location>
        <begin position="41"/>
        <end position="62"/>
    </location>
</feature>
<evidence type="ECO:0000256" key="2">
    <source>
        <dbReference type="ARBA" id="ARBA00022692"/>
    </source>
</evidence>
<dbReference type="GO" id="GO:0030134">
    <property type="term" value="C:COPII-coated ER to Golgi transport vesicle"/>
    <property type="evidence" value="ECO:0007669"/>
    <property type="project" value="TreeGrafter"/>
</dbReference>
<dbReference type="OrthoDB" id="204784at2759"/>
<feature type="transmembrane region" description="Helical" evidence="7">
    <location>
        <begin position="15"/>
        <end position="35"/>
    </location>
</feature>
<dbReference type="EMBL" id="ML004439">
    <property type="protein sequence ID" value="RKP31644.1"/>
    <property type="molecule type" value="Genomic_DNA"/>
</dbReference>
<proteinExistence type="inferred from homology"/>
<dbReference type="GO" id="GO:0042147">
    <property type="term" value="P:retrograde transport, endosome to Golgi"/>
    <property type="evidence" value="ECO:0007669"/>
    <property type="project" value="InterPro"/>
</dbReference>
<dbReference type="PANTHER" id="PTHR21493">
    <property type="entry name" value="CGI-141-RELATED/LIPASE CONTAINING PROTEIN"/>
    <property type="match status" value="1"/>
</dbReference>
<gene>
    <name evidence="8" type="ORF">METBISCDRAFT_22244</name>
</gene>
<dbReference type="GO" id="GO:0006888">
    <property type="term" value="P:endoplasmic reticulum to Golgi vesicle-mediated transport"/>
    <property type="evidence" value="ECO:0007669"/>
    <property type="project" value="InterPro"/>
</dbReference>